<gene>
    <name evidence="4" type="primary">sbnF</name>
    <name evidence="4" type="ORF">MPEAHAMD_0032</name>
</gene>
<organism evidence="4 5">
    <name type="scientific">Methylobacterium frigidaeris</name>
    <dbReference type="NCBI Taxonomy" id="2038277"/>
    <lineage>
        <taxon>Bacteria</taxon>
        <taxon>Pseudomonadati</taxon>
        <taxon>Pseudomonadota</taxon>
        <taxon>Alphaproteobacteria</taxon>
        <taxon>Hyphomicrobiales</taxon>
        <taxon>Methylobacteriaceae</taxon>
        <taxon>Methylobacterium</taxon>
    </lineage>
</organism>
<proteinExistence type="predicted"/>
<dbReference type="GO" id="GO:0016881">
    <property type="term" value="F:acid-amino acid ligase activity"/>
    <property type="evidence" value="ECO:0007669"/>
    <property type="project" value="UniProtKB-ARBA"/>
</dbReference>
<dbReference type="GO" id="GO:0019290">
    <property type="term" value="P:siderophore biosynthetic process"/>
    <property type="evidence" value="ECO:0007669"/>
    <property type="project" value="InterPro"/>
</dbReference>
<dbReference type="RefSeq" id="WP_238189053.1">
    <property type="nucleotide sequence ID" value="NZ_BPQJ01000001.1"/>
</dbReference>
<dbReference type="PANTHER" id="PTHR34384">
    <property type="entry name" value="L-2,3-DIAMINOPROPANOATE--CITRATE LIGASE"/>
    <property type="match status" value="1"/>
</dbReference>
<dbReference type="Gene3D" id="1.10.510.40">
    <property type="match status" value="1"/>
</dbReference>
<feature type="domain" description="Aerobactin siderophore biosynthesis IucA/IucC N-terminal" evidence="2">
    <location>
        <begin position="130"/>
        <end position="360"/>
    </location>
</feature>
<dbReference type="EMBL" id="BPQJ01000001">
    <property type="protein sequence ID" value="GJD59901.1"/>
    <property type="molecule type" value="Genomic_DNA"/>
</dbReference>
<protein>
    <submittedName>
        <fullName evidence="4">2-[(L-alanin-3-ylcarbamoyl)methyl]-3-(2-aminoethylcarbamoyl)-2-hydroxypropanoate synthase</fullName>
    </submittedName>
</protein>
<name>A0AA37H6U7_9HYPH</name>
<dbReference type="Pfam" id="PF06276">
    <property type="entry name" value="FhuF"/>
    <property type="match status" value="1"/>
</dbReference>
<evidence type="ECO:0000313" key="5">
    <source>
        <dbReference type="Proteomes" id="UP001055286"/>
    </source>
</evidence>
<evidence type="ECO:0000256" key="1">
    <source>
        <dbReference type="ARBA" id="ARBA00004924"/>
    </source>
</evidence>
<keyword evidence="5" id="KW-1185">Reference proteome</keyword>
<evidence type="ECO:0000259" key="3">
    <source>
        <dbReference type="Pfam" id="PF06276"/>
    </source>
</evidence>
<dbReference type="Proteomes" id="UP001055286">
    <property type="component" value="Unassembled WGS sequence"/>
</dbReference>
<dbReference type="AlphaFoldDB" id="A0AA37H6U7"/>
<feature type="domain" description="Aerobactin siderophore biosynthesis IucA/IucC-like C-terminal" evidence="3">
    <location>
        <begin position="380"/>
        <end position="540"/>
    </location>
</feature>
<dbReference type="Pfam" id="PF04183">
    <property type="entry name" value="IucA_IucC"/>
    <property type="match status" value="1"/>
</dbReference>
<reference evidence="4" key="2">
    <citation type="submission" date="2021-08" db="EMBL/GenBank/DDBJ databases">
        <authorList>
            <person name="Tani A."/>
            <person name="Ola A."/>
            <person name="Ogura Y."/>
            <person name="Katsura K."/>
            <person name="Hayashi T."/>
        </authorList>
    </citation>
    <scope>NUCLEOTIDE SEQUENCE</scope>
    <source>
        <strain evidence="4">JCM 32048</strain>
    </source>
</reference>
<dbReference type="InterPro" id="IPR007310">
    <property type="entry name" value="Aerobactin_biosyn_IucA/IucC_N"/>
</dbReference>
<evidence type="ECO:0000259" key="2">
    <source>
        <dbReference type="Pfam" id="PF04183"/>
    </source>
</evidence>
<comment type="caution">
    <text evidence="4">The sequence shown here is derived from an EMBL/GenBank/DDBJ whole genome shotgun (WGS) entry which is preliminary data.</text>
</comment>
<dbReference type="InterPro" id="IPR037455">
    <property type="entry name" value="LucA/IucC-like"/>
</dbReference>
<evidence type="ECO:0000313" key="4">
    <source>
        <dbReference type="EMBL" id="GJD59901.1"/>
    </source>
</evidence>
<reference evidence="4" key="1">
    <citation type="journal article" date="2016" name="Front. Microbiol.">
        <title>Genome Sequence of the Piezophilic, Mesophilic Sulfate-Reducing Bacterium Desulfovibrio indicus J2T.</title>
        <authorList>
            <person name="Cao J."/>
            <person name="Maignien L."/>
            <person name="Shao Z."/>
            <person name="Alain K."/>
            <person name="Jebbar M."/>
        </authorList>
    </citation>
    <scope>NUCLEOTIDE SEQUENCE</scope>
    <source>
        <strain evidence="4">JCM 32048</strain>
    </source>
</reference>
<accession>A0AA37H6U7</accession>
<dbReference type="InterPro" id="IPR022770">
    <property type="entry name" value="IucA/IucC-like_C"/>
</dbReference>
<sequence length="571" mass="62669">MSWRPDVAERPDDRVIEDRVLRQLAEAILFEGLGSIEAAPGDRRLHWRLGARRFRATGTLGPFGRPRLAVPIEMAADGGWRDAPLAELVDALPAAPEHRARLLAELRQTVALCRWNAETLPAPERRALPFAVLDGALWEGHPYHPCFKARTGFTLDDHARYGPEAAQAFRLDWLALPRSVVAAALPGDEDAFWRGMLGADWDVLVGRLREAGHSPASHAVLPVHPWQMRHLAETEPLRSRLAQGNAVALGPAGPRYRASQSLRTLHPCDDPLAPSVKLSLSVVSTSSLRLLDPHFVLTAPALSDWLARIVAGDPLLARMQTLREDAAVIADHDGRLAAIWRESPVLAPGEAAVPFNALCATEPDGTTFVAPWLARHGLAAWLDRLVEVAVLPVWHLLVAHGVGLEAHGQNMILVHRDGWPERVILRDFHESAEYAPDFLRDVPPVPDLGAIDPAHAGPPDDRFHAMRSAATLAELVTDSLFVFNLNEITHLLGRRHGLDEAGFWAGLGRRLRRHAAEHGLTDRLARLGVGTPRLRVEALLARKLGLEEARCSRQVPNALFPSPLTLLRTGS</sequence>
<comment type="pathway">
    <text evidence="1">Siderophore biosynthesis.</text>
</comment>
<dbReference type="PANTHER" id="PTHR34384:SF6">
    <property type="entry name" value="STAPHYLOFERRIN B SYNTHASE"/>
    <property type="match status" value="1"/>
</dbReference>
<dbReference type="Gene3D" id="6.10.250.3370">
    <property type="match status" value="1"/>
</dbReference>